<proteinExistence type="predicted"/>
<gene>
    <name evidence="1" type="ORF">SAMN06295987_10954</name>
</gene>
<dbReference type="Proteomes" id="UP000190989">
    <property type="component" value="Unassembled WGS sequence"/>
</dbReference>
<evidence type="ECO:0000313" key="1">
    <source>
        <dbReference type="EMBL" id="SLK08976.1"/>
    </source>
</evidence>
<reference evidence="2" key="1">
    <citation type="submission" date="2017-02" db="EMBL/GenBank/DDBJ databases">
        <authorList>
            <person name="Varghese N."/>
            <person name="Submissions S."/>
        </authorList>
    </citation>
    <scope>NUCLEOTIDE SEQUENCE [LARGE SCALE GENOMIC DNA]</scope>
    <source>
        <strain evidence="2">SM117</strain>
    </source>
</reference>
<dbReference type="STRING" id="428990.SAMN06295987_10954"/>
<dbReference type="EMBL" id="FVZE01000009">
    <property type="protein sequence ID" value="SLK08976.1"/>
    <property type="molecule type" value="Genomic_DNA"/>
</dbReference>
<evidence type="ECO:0000313" key="2">
    <source>
        <dbReference type="Proteomes" id="UP000190989"/>
    </source>
</evidence>
<dbReference type="Gene3D" id="3.10.450.620">
    <property type="entry name" value="JHP933, nucleotidyltransferase-like core domain"/>
    <property type="match status" value="1"/>
</dbReference>
<dbReference type="InterPro" id="IPR014942">
    <property type="entry name" value="AbiEii"/>
</dbReference>
<dbReference type="AlphaFoldDB" id="A0A1U6ILT1"/>
<dbReference type="Pfam" id="PF08843">
    <property type="entry name" value="AbiEii"/>
    <property type="match status" value="1"/>
</dbReference>
<dbReference type="GO" id="GO:0016740">
    <property type="term" value="F:transferase activity"/>
    <property type="evidence" value="ECO:0007669"/>
    <property type="project" value="UniProtKB-KW"/>
</dbReference>
<organism evidence="1 2">
    <name type="scientific">Novosphingobium mathurense</name>
    <dbReference type="NCBI Taxonomy" id="428990"/>
    <lineage>
        <taxon>Bacteria</taxon>
        <taxon>Pseudomonadati</taxon>
        <taxon>Pseudomonadota</taxon>
        <taxon>Alphaproteobacteria</taxon>
        <taxon>Sphingomonadales</taxon>
        <taxon>Sphingomonadaceae</taxon>
        <taxon>Novosphingobium</taxon>
    </lineage>
</organism>
<dbReference type="RefSeq" id="WP_176168130.1">
    <property type="nucleotide sequence ID" value="NZ_FVZE01000009.1"/>
</dbReference>
<keyword evidence="2" id="KW-1185">Reference proteome</keyword>
<name>A0A1U6ILT1_9SPHN</name>
<keyword evidence="1" id="KW-0808">Transferase</keyword>
<protein>
    <submittedName>
        <fullName evidence="1">Nucleotidyl transferase AbiEii toxin, Type IV TA system</fullName>
    </submittedName>
</protein>
<accession>A0A1U6ILT1</accession>
<sequence>MSFSNAPDDALLGRVAGALAVDEAFVEKDWFVVQAIERLSGLATENFTPVFSGGTSLLKAYGLISRFSEDIDFKLLLSDGFMARSRNQRRQVLKAFRDAIVDTWTELGFNVTSCISRDEHRFIELEMTYPTVMQPHSSLRPHILAQVSAKSPRLAVQHKAITSLAGQYARSAPEVPDIACIDPVETAADKLSAFSWRMLLRDRAHEDDDPTIVRHLHDLAALEPLAMEHPEFPTLLKTILAEDSHRGGGGVANMAPRDRLAAMREKLATDPEYTREYERFVRGMAFAGDADVPEFGAAVAAVARLCNLVPVRMASAGP</sequence>